<dbReference type="STRING" id="35525.A0A164SUT5"/>
<feature type="coiled-coil region" evidence="1">
    <location>
        <begin position="160"/>
        <end position="187"/>
    </location>
</feature>
<dbReference type="PANTHER" id="PTHR46518">
    <property type="entry name" value="COILED-COIL DOMAIN-CONTAINING PROTEIN 151"/>
    <property type="match status" value="1"/>
</dbReference>
<evidence type="ECO:0000256" key="2">
    <source>
        <dbReference type="SAM" id="MobiDB-lite"/>
    </source>
</evidence>
<dbReference type="GO" id="GO:0036064">
    <property type="term" value="C:ciliary basal body"/>
    <property type="evidence" value="ECO:0007669"/>
    <property type="project" value="TreeGrafter"/>
</dbReference>
<dbReference type="PANTHER" id="PTHR46518:SF1">
    <property type="entry name" value="OUTER DYNEIN ARM-DOCKING COMPLEX SUBUNIT 3"/>
    <property type="match status" value="1"/>
</dbReference>
<feature type="compositionally biased region" description="Basic residues" evidence="2">
    <location>
        <begin position="424"/>
        <end position="434"/>
    </location>
</feature>
<comment type="caution">
    <text evidence="3">The sequence shown here is derived from an EMBL/GenBank/DDBJ whole genome shotgun (WGS) entry which is preliminary data.</text>
</comment>
<dbReference type="GO" id="GO:0097542">
    <property type="term" value="C:ciliary tip"/>
    <property type="evidence" value="ECO:0007669"/>
    <property type="project" value="TreeGrafter"/>
</dbReference>
<dbReference type="AlphaFoldDB" id="A0A164SUT5"/>
<accession>A0A164SUT5</accession>
<dbReference type="InterPro" id="IPR033192">
    <property type="entry name" value="ODAD3"/>
</dbReference>
<organism evidence="3 4">
    <name type="scientific">Daphnia magna</name>
    <dbReference type="NCBI Taxonomy" id="35525"/>
    <lineage>
        <taxon>Eukaryota</taxon>
        <taxon>Metazoa</taxon>
        <taxon>Ecdysozoa</taxon>
        <taxon>Arthropoda</taxon>
        <taxon>Crustacea</taxon>
        <taxon>Branchiopoda</taxon>
        <taxon>Diplostraca</taxon>
        <taxon>Cladocera</taxon>
        <taxon>Anomopoda</taxon>
        <taxon>Daphniidae</taxon>
        <taxon>Daphnia</taxon>
    </lineage>
</organism>
<keyword evidence="4" id="KW-1185">Reference proteome</keyword>
<gene>
    <name evidence="3" type="ORF">APZ42_025791</name>
</gene>
<dbReference type="OrthoDB" id="10255247at2759"/>
<evidence type="ECO:0000313" key="3">
    <source>
        <dbReference type="EMBL" id="KZS09965.1"/>
    </source>
</evidence>
<dbReference type="EMBL" id="LRGB01001937">
    <property type="protein sequence ID" value="KZS09965.1"/>
    <property type="molecule type" value="Genomic_DNA"/>
</dbReference>
<evidence type="ECO:0000256" key="1">
    <source>
        <dbReference type="SAM" id="Coils"/>
    </source>
</evidence>
<feature type="coiled-coil region" evidence="1">
    <location>
        <begin position="77"/>
        <end position="104"/>
    </location>
</feature>
<dbReference type="GO" id="GO:0035253">
    <property type="term" value="C:ciliary rootlet"/>
    <property type="evidence" value="ECO:0007669"/>
    <property type="project" value="TreeGrafter"/>
</dbReference>
<reference evidence="3 4" key="1">
    <citation type="submission" date="2016-03" db="EMBL/GenBank/DDBJ databases">
        <title>EvidentialGene: Evidence-directed Construction of Genes on Genomes.</title>
        <authorList>
            <person name="Gilbert D.G."/>
            <person name="Choi J.-H."/>
            <person name="Mockaitis K."/>
            <person name="Colbourne J."/>
            <person name="Pfrender M."/>
        </authorList>
    </citation>
    <scope>NUCLEOTIDE SEQUENCE [LARGE SCALE GENOMIC DNA]</scope>
    <source>
        <strain evidence="3 4">Xinb3</strain>
        <tissue evidence="3">Complete organism</tissue>
    </source>
</reference>
<sequence length="434" mass="48261">MFKQIDSYLASIPGHYKLIDEEVTLTEIQSIRQKMVEAYHIQRQYKTILDVISGERIGYESQLIELEKSAADSKVEAAKLKQVREAAKRARDVAKTELQHHEETLVASTRETDRLLSDYNCIALLCLHCSFSLLFIYYPIKHGLAQSSISLNRGRGAADVRSTIRIVESQKEKCDELRQQFHVLQERVQYLAQLKETLLVRLNQLLEAHCLSSSNSTRPTPRLLDELFADDGSLATPRYKTASINGEYQIAQEDEEQIDYNEALRSVASAIIKICSQIPVGPPVEEANYPAESAVITDHLNVLNLLESKLSALMELVKSLDAIKAEPSTVNGNPNPDLLYSQMGQLSLPPSPRPAEPKLTQPNDGCGTTAAAGAAATTVATDRAGRVSNPKLRVGNDSGSDEDQVPTRGFLKRQTRIIVDAKTKKQNQRPRKND</sequence>
<feature type="region of interest" description="Disordered" evidence="2">
    <location>
        <begin position="326"/>
        <end position="434"/>
    </location>
</feature>
<proteinExistence type="predicted"/>
<dbReference type="GO" id="GO:0003341">
    <property type="term" value="P:cilium movement"/>
    <property type="evidence" value="ECO:0007669"/>
    <property type="project" value="InterPro"/>
</dbReference>
<evidence type="ECO:0000313" key="4">
    <source>
        <dbReference type="Proteomes" id="UP000076858"/>
    </source>
</evidence>
<protein>
    <submittedName>
        <fullName evidence="3">Coiled-coil domain containing protein 151</fullName>
    </submittedName>
</protein>
<keyword evidence="1" id="KW-0175">Coiled coil</keyword>
<dbReference type="Proteomes" id="UP000076858">
    <property type="component" value="Unassembled WGS sequence"/>
</dbReference>
<dbReference type="GO" id="GO:0036158">
    <property type="term" value="P:outer dynein arm assembly"/>
    <property type="evidence" value="ECO:0007669"/>
    <property type="project" value="InterPro"/>
</dbReference>
<feature type="compositionally biased region" description="Low complexity" evidence="2">
    <location>
        <begin position="364"/>
        <end position="382"/>
    </location>
</feature>
<name>A0A164SUT5_9CRUS</name>